<dbReference type="EMBL" id="JAFLWD010000063">
    <property type="protein sequence ID" value="MBO0441944.1"/>
    <property type="molecule type" value="Genomic_DNA"/>
</dbReference>
<evidence type="ECO:0000256" key="1">
    <source>
        <dbReference type="ARBA" id="ARBA00023125"/>
    </source>
</evidence>
<comment type="caution">
    <text evidence="3">The sequence shown here is derived from an EMBL/GenBank/DDBJ whole genome shotgun (WGS) entry which is preliminary data.</text>
</comment>
<dbReference type="InterPro" id="IPR039422">
    <property type="entry name" value="MarR/SlyA-like"/>
</dbReference>
<dbReference type="Proteomes" id="UP000664632">
    <property type="component" value="Unassembled WGS sequence"/>
</dbReference>
<protein>
    <submittedName>
        <fullName evidence="3">MarR family transcriptional regulator</fullName>
    </submittedName>
</protein>
<dbReference type="PRINTS" id="PR00598">
    <property type="entry name" value="HTHMARR"/>
</dbReference>
<dbReference type="InterPro" id="IPR000835">
    <property type="entry name" value="HTH_MarR-typ"/>
</dbReference>
<dbReference type="RefSeq" id="WP_207113883.1">
    <property type="nucleotide sequence ID" value="NZ_JAFLWD010000063.1"/>
</dbReference>
<dbReference type="Pfam" id="PF01047">
    <property type="entry name" value="MarR"/>
    <property type="match status" value="1"/>
</dbReference>
<keyword evidence="4" id="KW-1185">Reference proteome</keyword>
<dbReference type="Gene3D" id="1.10.10.10">
    <property type="entry name" value="Winged helix-like DNA-binding domain superfamily/Winged helix DNA-binding domain"/>
    <property type="match status" value="1"/>
</dbReference>
<dbReference type="SUPFAM" id="SSF46785">
    <property type="entry name" value="Winged helix' DNA-binding domain"/>
    <property type="match status" value="1"/>
</dbReference>
<accession>A0ABS3H407</accession>
<name>A0ABS3H407_9ENTE</name>
<dbReference type="PANTHER" id="PTHR33164">
    <property type="entry name" value="TRANSCRIPTIONAL REGULATOR, MARR FAMILY"/>
    <property type="match status" value="1"/>
</dbReference>
<proteinExistence type="predicted"/>
<dbReference type="PROSITE" id="PS50995">
    <property type="entry name" value="HTH_MARR_2"/>
    <property type="match status" value="1"/>
</dbReference>
<evidence type="ECO:0000313" key="4">
    <source>
        <dbReference type="Proteomes" id="UP000664632"/>
    </source>
</evidence>
<evidence type="ECO:0000259" key="2">
    <source>
        <dbReference type="PROSITE" id="PS50995"/>
    </source>
</evidence>
<dbReference type="InterPro" id="IPR036390">
    <property type="entry name" value="WH_DNA-bd_sf"/>
</dbReference>
<dbReference type="InterPro" id="IPR011991">
    <property type="entry name" value="ArsR-like_HTH"/>
</dbReference>
<sequence>MSNNQTNSNSSPAAQQLTSLLRGFGSRSILHQQAIVHSLGISPNDFISIDLLNELGPLTAGELAEHTGLSTGTITALIDRLEKNGYARREKDPNDRRRVIIVPTYEDKEEIQKAYMPLDSAMNALAQEYSEKELENINHFLEKAVLVLDEQLQNK</sequence>
<dbReference type="SMART" id="SM00347">
    <property type="entry name" value="HTH_MARR"/>
    <property type="match status" value="1"/>
</dbReference>
<dbReference type="InterPro" id="IPR036388">
    <property type="entry name" value="WH-like_DNA-bd_sf"/>
</dbReference>
<evidence type="ECO:0000313" key="3">
    <source>
        <dbReference type="EMBL" id="MBO0441944.1"/>
    </source>
</evidence>
<keyword evidence="1" id="KW-0238">DNA-binding</keyword>
<dbReference type="PANTHER" id="PTHR33164:SF106">
    <property type="entry name" value="TRANSCRIPTIONAL REGULATORY PROTEIN"/>
    <property type="match status" value="1"/>
</dbReference>
<gene>
    <name evidence="3" type="ORF">JZO69_16390</name>
</gene>
<organism evidence="3 4">
    <name type="scientific">Candidatus Enterococcus ikei</name>
    <dbReference type="NCBI Taxonomy" id="2815326"/>
    <lineage>
        <taxon>Bacteria</taxon>
        <taxon>Bacillati</taxon>
        <taxon>Bacillota</taxon>
        <taxon>Bacilli</taxon>
        <taxon>Lactobacillales</taxon>
        <taxon>Enterococcaceae</taxon>
        <taxon>Enterococcus</taxon>
    </lineage>
</organism>
<feature type="domain" description="HTH marR-type" evidence="2">
    <location>
        <begin position="10"/>
        <end position="146"/>
    </location>
</feature>
<reference evidence="3 4" key="1">
    <citation type="submission" date="2021-03" db="EMBL/GenBank/DDBJ databases">
        <title>Enterococcal diversity collection.</title>
        <authorList>
            <person name="Gilmore M.S."/>
            <person name="Schwartzman J."/>
            <person name="Van Tyne D."/>
            <person name="Martin M."/>
            <person name="Earl A.M."/>
            <person name="Manson A.L."/>
            <person name="Straub T."/>
            <person name="Salamzade R."/>
            <person name="Saavedra J."/>
            <person name="Lebreton F."/>
            <person name="Prichula J."/>
            <person name="Schaufler K."/>
            <person name="Gaca A."/>
            <person name="Sgardioli B."/>
            <person name="Wagenaar J."/>
            <person name="Strong T."/>
        </authorList>
    </citation>
    <scope>NUCLEOTIDE SEQUENCE [LARGE SCALE GENOMIC DNA]</scope>
    <source>
        <strain evidence="3 4">DIV0869a</strain>
    </source>
</reference>
<dbReference type="CDD" id="cd00090">
    <property type="entry name" value="HTH_ARSR"/>
    <property type="match status" value="1"/>
</dbReference>